<protein>
    <submittedName>
        <fullName evidence="2">Uncharacterized protein</fullName>
    </submittedName>
</protein>
<keyword evidence="1" id="KW-1133">Transmembrane helix</keyword>
<evidence type="ECO:0000313" key="2">
    <source>
        <dbReference type="EMBL" id="KAG5449965.1"/>
    </source>
</evidence>
<keyword evidence="1" id="KW-0472">Membrane</keyword>
<organism evidence="2 3">
    <name type="scientific">Clonorchis sinensis</name>
    <name type="common">Chinese liver fluke</name>
    <dbReference type="NCBI Taxonomy" id="79923"/>
    <lineage>
        <taxon>Eukaryota</taxon>
        <taxon>Metazoa</taxon>
        <taxon>Spiralia</taxon>
        <taxon>Lophotrochozoa</taxon>
        <taxon>Platyhelminthes</taxon>
        <taxon>Trematoda</taxon>
        <taxon>Digenea</taxon>
        <taxon>Opisthorchiida</taxon>
        <taxon>Opisthorchiata</taxon>
        <taxon>Opisthorchiidae</taxon>
        <taxon>Clonorchis</taxon>
    </lineage>
</organism>
<reference evidence="2 3" key="2">
    <citation type="journal article" date="2021" name="Genomics">
        <title>High-quality reference genome for Clonorchis sinensis.</title>
        <authorList>
            <person name="Young N.D."/>
            <person name="Stroehlein A.J."/>
            <person name="Kinkar L."/>
            <person name="Wang T."/>
            <person name="Sohn W.M."/>
            <person name="Chang B.C.H."/>
            <person name="Kaur P."/>
            <person name="Weisz D."/>
            <person name="Dudchenko O."/>
            <person name="Aiden E.L."/>
            <person name="Korhonen P.K."/>
            <person name="Gasser R.B."/>
        </authorList>
    </citation>
    <scope>NUCLEOTIDE SEQUENCE [LARGE SCALE GENOMIC DNA]</scope>
    <source>
        <strain evidence="2">Cs-k2</strain>
    </source>
</reference>
<comment type="caution">
    <text evidence="2">The sequence shown here is derived from an EMBL/GenBank/DDBJ whole genome shotgun (WGS) entry which is preliminary data.</text>
</comment>
<feature type="transmembrane region" description="Helical" evidence="1">
    <location>
        <begin position="50"/>
        <end position="70"/>
    </location>
</feature>
<accession>A0A8T1MMB4</accession>
<reference evidence="2 3" key="1">
    <citation type="journal article" date="2018" name="Biotechnol. Adv.">
        <title>Improved genomic resources and new bioinformatic workflow for the carcinogenic parasite Clonorchis sinensis: Biotechnological implications.</title>
        <authorList>
            <person name="Wang D."/>
            <person name="Korhonen P.K."/>
            <person name="Gasser R.B."/>
            <person name="Young N.D."/>
        </authorList>
    </citation>
    <scope>NUCLEOTIDE SEQUENCE [LARGE SCALE GENOMIC DNA]</scope>
    <source>
        <strain evidence="2">Cs-k2</strain>
    </source>
</reference>
<name>A0A8T1MMB4_CLOSI</name>
<feature type="transmembrane region" description="Helical" evidence="1">
    <location>
        <begin position="82"/>
        <end position="105"/>
    </location>
</feature>
<evidence type="ECO:0000256" key="1">
    <source>
        <dbReference type="SAM" id="Phobius"/>
    </source>
</evidence>
<proteinExistence type="predicted"/>
<keyword evidence="1" id="KW-0812">Transmembrane</keyword>
<keyword evidence="3" id="KW-1185">Reference proteome</keyword>
<sequence length="118" mass="13468">MSSHSFISSLLPLSSSSSVSRFPCYANRTSFCNTRALVCDERFCLPEFSVVYYFSCMCVCVVFGFAVRCFSVITPVFVRSSMMIFIHLFQPTAPILFFLFISFHLHHTRVVCYSSIPL</sequence>
<gene>
    <name evidence="2" type="ORF">CSKR_201087</name>
</gene>
<dbReference type="Proteomes" id="UP000286415">
    <property type="component" value="Unassembled WGS sequence"/>
</dbReference>
<dbReference type="AlphaFoldDB" id="A0A8T1MMB4"/>
<evidence type="ECO:0000313" key="3">
    <source>
        <dbReference type="Proteomes" id="UP000286415"/>
    </source>
</evidence>
<dbReference type="EMBL" id="NIRI02000042">
    <property type="protein sequence ID" value="KAG5449965.1"/>
    <property type="molecule type" value="Genomic_DNA"/>
</dbReference>